<feature type="domain" description="Aminoglycoside phosphotransferase" evidence="12">
    <location>
        <begin position="319"/>
        <end position="480"/>
    </location>
</feature>
<reference evidence="13 14" key="1">
    <citation type="submission" date="2024-10" db="EMBL/GenBank/DDBJ databases">
        <authorList>
            <person name="Kim D."/>
        </authorList>
    </citation>
    <scope>NUCLEOTIDE SEQUENCE [LARGE SCALE GENOMIC DNA]</scope>
    <source>
        <strain evidence="13">BH-2024</strain>
    </source>
</reference>
<organism evidence="13 14">
    <name type="scientific">Heterodera trifolii</name>
    <dbReference type="NCBI Taxonomy" id="157864"/>
    <lineage>
        <taxon>Eukaryota</taxon>
        <taxon>Metazoa</taxon>
        <taxon>Ecdysozoa</taxon>
        <taxon>Nematoda</taxon>
        <taxon>Chromadorea</taxon>
        <taxon>Rhabditida</taxon>
        <taxon>Tylenchina</taxon>
        <taxon>Tylenchomorpha</taxon>
        <taxon>Tylenchoidea</taxon>
        <taxon>Heteroderidae</taxon>
        <taxon>Heteroderinae</taxon>
        <taxon>Heterodera</taxon>
    </lineage>
</organism>
<evidence type="ECO:0000256" key="5">
    <source>
        <dbReference type="ARBA" id="ARBA00022777"/>
    </source>
</evidence>
<dbReference type="InterPro" id="IPR011009">
    <property type="entry name" value="Kinase-like_dom_sf"/>
</dbReference>
<dbReference type="GO" id="GO:0005737">
    <property type="term" value="C:cytoplasm"/>
    <property type="evidence" value="ECO:0007669"/>
    <property type="project" value="UniProtKB-SubCell"/>
</dbReference>
<feature type="chain" id="PRO_5044762140" description="Hydroxylysine kinase" evidence="11">
    <location>
        <begin position="35"/>
        <end position="585"/>
    </location>
</feature>
<keyword evidence="11" id="KW-0732">Signal</keyword>
<evidence type="ECO:0000313" key="14">
    <source>
        <dbReference type="Proteomes" id="UP001620626"/>
    </source>
</evidence>
<feature type="compositionally biased region" description="Pro residues" evidence="10">
    <location>
        <begin position="142"/>
        <end position="151"/>
    </location>
</feature>
<evidence type="ECO:0000256" key="8">
    <source>
        <dbReference type="ARBA" id="ARBA00038873"/>
    </source>
</evidence>
<evidence type="ECO:0000256" key="3">
    <source>
        <dbReference type="ARBA" id="ARBA00022490"/>
    </source>
</evidence>
<dbReference type="Gene3D" id="3.90.1200.10">
    <property type="match status" value="1"/>
</dbReference>
<feature type="region of interest" description="Disordered" evidence="10">
    <location>
        <begin position="137"/>
        <end position="166"/>
    </location>
</feature>
<keyword evidence="3" id="KW-0963">Cytoplasm</keyword>
<evidence type="ECO:0000256" key="10">
    <source>
        <dbReference type="SAM" id="MobiDB-lite"/>
    </source>
</evidence>
<dbReference type="InterPro" id="IPR050249">
    <property type="entry name" value="Pseudomonas-type_ThrB"/>
</dbReference>
<accession>A0ABD2L8G7</accession>
<keyword evidence="4" id="KW-0808">Transferase</keyword>
<comment type="similarity">
    <text evidence="2">Belongs to the aminoglycoside phosphotransferase family.</text>
</comment>
<keyword evidence="14" id="KW-1185">Reference proteome</keyword>
<comment type="catalytic activity">
    <reaction evidence="6">
        <text>(5R)-5-hydroxy-L-lysine + GTP = (5R)-5-phosphooxy-L-lysine + GDP + H(+)</text>
        <dbReference type="Rhea" id="RHEA:19049"/>
        <dbReference type="ChEBI" id="CHEBI:15378"/>
        <dbReference type="ChEBI" id="CHEBI:37565"/>
        <dbReference type="ChEBI" id="CHEBI:57882"/>
        <dbReference type="ChEBI" id="CHEBI:58189"/>
        <dbReference type="ChEBI" id="CHEBI:58357"/>
        <dbReference type="EC" id="2.7.1.81"/>
    </reaction>
</comment>
<dbReference type="PANTHER" id="PTHR21064:SF1">
    <property type="entry name" value="HYDROXYLYSINE KINASE"/>
    <property type="match status" value="1"/>
</dbReference>
<protein>
    <recommendedName>
        <fullName evidence="9">Hydroxylysine kinase</fullName>
        <ecNumber evidence="8">2.7.1.81</ecNumber>
    </recommendedName>
</protein>
<dbReference type="GO" id="GO:0047992">
    <property type="term" value="F:hydroxylysine kinase activity"/>
    <property type="evidence" value="ECO:0007669"/>
    <property type="project" value="UniProtKB-EC"/>
</dbReference>
<gene>
    <name evidence="13" type="ORF">niasHT_018287</name>
</gene>
<proteinExistence type="inferred from homology"/>
<evidence type="ECO:0000313" key="13">
    <source>
        <dbReference type="EMBL" id="KAL3111512.1"/>
    </source>
</evidence>
<dbReference type="AlphaFoldDB" id="A0ABD2L8G7"/>
<evidence type="ECO:0000259" key="12">
    <source>
        <dbReference type="Pfam" id="PF01636"/>
    </source>
</evidence>
<evidence type="ECO:0000256" key="9">
    <source>
        <dbReference type="ARBA" id="ARBA00040505"/>
    </source>
</evidence>
<evidence type="ECO:0000256" key="1">
    <source>
        <dbReference type="ARBA" id="ARBA00004496"/>
    </source>
</evidence>
<comment type="function">
    <text evidence="7">Catalyzes the GTP-dependent phosphorylation of 5-hydroxy-L-lysine.</text>
</comment>
<comment type="caution">
    <text evidence="13">The sequence shown here is derived from an EMBL/GenBank/DDBJ whole genome shotgun (WGS) entry which is preliminary data.</text>
</comment>
<dbReference type="PANTHER" id="PTHR21064">
    <property type="entry name" value="AMINOGLYCOSIDE PHOSPHOTRANSFERASE DOMAIN-CONTAINING PROTEIN-RELATED"/>
    <property type="match status" value="1"/>
</dbReference>
<evidence type="ECO:0000256" key="4">
    <source>
        <dbReference type="ARBA" id="ARBA00022679"/>
    </source>
</evidence>
<dbReference type="Pfam" id="PF01636">
    <property type="entry name" value="APH"/>
    <property type="match status" value="1"/>
</dbReference>
<feature type="signal peptide" evidence="11">
    <location>
        <begin position="1"/>
        <end position="34"/>
    </location>
</feature>
<name>A0ABD2L8G7_9BILA</name>
<dbReference type="EMBL" id="JBICBT010000505">
    <property type="protein sequence ID" value="KAL3111512.1"/>
    <property type="molecule type" value="Genomic_DNA"/>
</dbReference>
<dbReference type="EC" id="2.7.1.81" evidence="8"/>
<evidence type="ECO:0000256" key="6">
    <source>
        <dbReference type="ARBA" id="ARBA00036820"/>
    </source>
</evidence>
<evidence type="ECO:0000256" key="2">
    <source>
        <dbReference type="ARBA" id="ARBA00006219"/>
    </source>
</evidence>
<dbReference type="InterPro" id="IPR002575">
    <property type="entry name" value="Aminoglycoside_PTrfase"/>
</dbReference>
<comment type="subcellular location">
    <subcellularLocation>
        <location evidence="1">Cytoplasm</location>
    </subcellularLocation>
</comment>
<sequence length="585" mass="64447">MFFPSTNAPPPILMVALLAAVAFHCLAPFLPALASPIKKNGPVDTSSSSSSEDVDDHCQSSCFDCAKKSAVGCLVLSAQLGQAVAARPLGSAAAVVPMPSSSSYNLAPSPYTWENTMLPSASSFGDQLSVPGQQLMQRNVFNPPPPGTEAPPPEEEEERKRKRKSPEGANFVCRIDRTFVLAKDYWTTVIGELCATFYGIQPAQITQLTGYDDINFKLSKCAFLDGNLCQTQLLTLKFVNHWEAKFFPKLCEARADLAQLVANVGIKCPQRIKTFDGLLYVDYPSTNCPNEANNVHLVGTDGLTTANGGIFGHQMPIPPVVLREFVPGTPLGDWVVSTPTATRTFIDRVDTFCEQIGTMLGTFHAACDRYNFCPPVLRQYAPIMALEHWHFHWREFELQKRTDKLDAKMAKQCAEVFEQFEQKVLGRRSEFEQGVVHGDFNESNILVDDEAKVCALIDFGDAHCSFRILDLANAIVYLYMLWAELVPSAGQTDLNRLANCLSRAYAASLGHTLAPNDMAHLALFVRARLVLSLINGLRTQRLASQSGPNEMEYVLKQQKMVQKVLGELSNCNDQSMLLTCASDDD</sequence>
<evidence type="ECO:0000256" key="7">
    <source>
        <dbReference type="ARBA" id="ARBA00037368"/>
    </source>
</evidence>
<evidence type="ECO:0000256" key="11">
    <source>
        <dbReference type="SAM" id="SignalP"/>
    </source>
</evidence>
<keyword evidence="5" id="KW-0418">Kinase</keyword>
<dbReference type="SUPFAM" id="SSF56112">
    <property type="entry name" value="Protein kinase-like (PK-like)"/>
    <property type="match status" value="1"/>
</dbReference>
<dbReference type="Proteomes" id="UP001620626">
    <property type="component" value="Unassembled WGS sequence"/>
</dbReference>